<evidence type="ECO:0000313" key="3">
    <source>
        <dbReference type="Proteomes" id="UP000001175"/>
    </source>
</evidence>
<dbReference type="AlphaFoldDB" id="A0A0H3K4P8"/>
<protein>
    <recommendedName>
        <fullName evidence="4">Lipoprotein</fullName>
    </recommendedName>
</protein>
<dbReference type="EMBL" id="AP008231">
    <property type="protein sequence ID" value="BAD80122.1"/>
    <property type="molecule type" value="Genomic_DNA"/>
</dbReference>
<dbReference type="Proteomes" id="UP000001175">
    <property type="component" value="Chromosome"/>
</dbReference>
<evidence type="ECO:0000256" key="1">
    <source>
        <dbReference type="SAM" id="SignalP"/>
    </source>
</evidence>
<name>A0A0H3K4P8_SYNP6</name>
<reference evidence="2 3" key="1">
    <citation type="journal article" date="2007" name="Photosyn. Res.">
        <title>Complete nucleotide sequence of the freshwater unicellular cyanobacterium Synechococcus elongatus PCC 6301 chromosome: gene content and organization.</title>
        <authorList>
            <person name="Sugita C."/>
            <person name="Ogata K."/>
            <person name="Shikata M."/>
            <person name="Jikuya H."/>
            <person name="Takano J."/>
            <person name="Furumichi M."/>
            <person name="Kanehisa M."/>
            <person name="Omata T."/>
            <person name="Sugiura M."/>
            <person name="Sugita M."/>
        </authorList>
    </citation>
    <scope>NUCLEOTIDE SEQUENCE [LARGE SCALE GENOMIC DNA]</scope>
    <source>
        <strain evidence="3">ATCC 27144 / PCC 6301 / SAUG 1402/1</strain>
    </source>
</reference>
<feature type="chain" id="PRO_5002613406" description="Lipoprotein" evidence="1">
    <location>
        <begin position="38"/>
        <end position="175"/>
    </location>
</feature>
<evidence type="ECO:0008006" key="4">
    <source>
        <dbReference type="Google" id="ProtNLM"/>
    </source>
</evidence>
<dbReference type="KEGG" id="syc:syc1932_c"/>
<accession>A0A0H3K4P8</accession>
<feature type="signal peptide" evidence="1">
    <location>
        <begin position="1"/>
        <end position="37"/>
    </location>
</feature>
<proteinExistence type="predicted"/>
<keyword evidence="1" id="KW-0732">Signal</keyword>
<evidence type="ECO:0000313" key="2">
    <source>
        <dbReference type="EMBL" id="BAD80122.1"/>
    </source>
</evidence>
<organism evidence="2 3">
    <name type="scientific">Synechococcus sp. (strain ATCC 27144 / PCC 6301 / SAUG 1402/1)</name>
    <name type="common">Anacystis nidulans</name>
    <dbReference type="NCBI Taxonomy" id="269084"/>
    <lineage>
        <taxon>Bacteria</taxon>
        <taxon>Bacillati</taxon>
        <taxon>Cyanobacteriota</taxon>
        <taxon>Cyanophyceae</taxon>
        <taxon>Synechococcales</taxon>
        <taxon>Synechococcaceae</taxon>
        <taxon>Synechococcus</taxon>
    </lineage>
</organism>
<sequence length="175" mass="19215">MLYSRSDACFTLAMALFSRLALFAGVLSLGWSSQATAQTAPQCVPLKAVGSEGSVVSKRVSPNTVFFVRDNWNTDFFVPPESRYSQFLVSLTSKTVGSGTRDSAGQELYTIRAYLKYNDSNTDKLFDQSIELPQGVPFDIQLFSRPYEAPYQVNVVVGGERAIGSDYSLTVFGCN</sequence>
<dbReference type="eggNOG" id="ENOG5033EJT">
    <property type="taxonomic scope" value="Bacteria"/>
</dbReference>
<gene>
    <name evidence="2" type="ordered locus">syc1932_c</name>
</gene>